<dbReference type="GO" id="GO:0030983">
    <property type="term" value="F:mismatched DNA binding"/>
    <property type="evidence" value="ECO:0007669"/>
    <property type="project" value="InterPro"/>
</dbReference>
<dbReference type="GO" id="GO:0003684">
    <property type="term" value="F:damaged DNA binding"/>
    <property type="evidence" value="ECO:0007669"/>
    <property type="project" value="UniProtKB-UniRule"/>
</dbReference>
<evidence type="ECO:0000256" key="2">
    <source>
        <dbReference type="ARBA" id="ARBA00021982"/>
    </source>
</evidence>
<dbReference type="Pfam" id="PF05188">
    <property type="entry name" value="MutS_II"/>
    <property type="match status" value="1"/>
</dbReference>
<dbReference type="SMART" id="SM00534">
    <property type="entry name" value="MUTSac"/>
    <property type="match status" value="1"/>
</dbReference>
<dbReference type="Gene3D" id="3.40.1170.10">
    <property type="entry name" value="DNA repair protein MutS, domain I"/>
    <property type="match status" value="1"/>
</dbReference>
<evidence type="ECO:0000256" key="3">
    <source>
        <dbReference type="ARBA" id="ARBA00022741"/>
    </source>
</evidence>
<dbReference type="Pfam" id="PF05192">
    <property type="entry name" value="MutS_III"/>
    <property type="match status" value="1"/>
</dbReference>
<dbReference type="InterPro" id="IPR045076">
    <property type="entry name" value="MutS"/>
</dbReference>
<feature type="coiled-coil region" evidence="11">
    <location>
        <begin position="496"/>
        <end position="535"/>
    </location>
</feature>
<name>A0A5A8F3T1_9BACT</name>
<evidence type="ECO:0000256" key="10">
    <source>
        <dbReference type="RuleBase" id="RU003756"/>
    </source>
</evidence>
<dbReference type="InterPro" id="IPR036678">
    <property type="entry name" value="MutS_con_dom_sf"/>
</dbReference>
<dbReference type="FunFam" id="3.40.1170.10:FF:000001">
    <property type="entry name" value="DNA mismatch repair protein MutS"/>
    <property type="match status" value="1"/>
</dbReference>
<evidence type="ECO:0000259" key="12">
    <source>
        <dbReference type="PROSITE" id="PS00486"/>
    </source>
</evidence>
<comment type="function">
    <text evidence="8 9">This protein is involved in the repair of mismatches in DNA. It is possible that it carries out the mismatch recognition step. This protein has a weak ATPase activity.</text>
</comment>
<dbReference type="InterPro" id="IPR005748">
    <property type="entry name" value="DNA_mismatch_repair_MutS"/>
</dbReference>
<evidence type="ECO:0000256" key="9">
    <source>
        <dbReference type="HAMAP-Rule" id="MF_00096"/>
    </source>
</evidence>
<feature type="domain" description="DNA mismatch repair proteins mutS family" evidence="12">
    <location>
        <begin position="679"/>
        <end position="695"/>
    </location>
</feature>
<dbReference type="Pfam" id="PF05190">
    <property type="entry name" value="MutS_IV"/>
    <property type="match status" value="1"/>
</dbReference>
<dbReference type="Gene3D" id="3.30.420.110">
    <property type="entry name" value="MutS, connector domain"/>
    <property type="match status" value="1"/>
</dbReference>
<dbReference type="Proteomes" id="UP000322876">
    <property type="component" value="Unassembled WGS sequence"/>
</dbReference>
<dbReference type="NCBIfam" id="TIGR01070">
    <property type="entry name" value="mutS1"/>
    <property type="match status" value="1"/>
</dbReference>
<dbReference type="InterPro" id="IPR036187">
    <property type="entry name" value="DNA_mismatch_repair_MutS_sf"/>
</dbReference>
<reference evidence="13 14" key="1">
    <citation type="submission" date="2019-06" db="EMBL/GenBank/DDBJ databases">
        <title>Genomic insights into carbon and energy metabolism of Deferribacter autotrophicus revealed new metabolic traits in the phylum Deferribacteres.</title>
        <authorList>
            <person name="Slobodkin A.I."/>
            <person name="Slobodkina G.B."/>
            <person name="Allioux M."/>
            <person name="Alain K."/>
            <person name="Jebbar M."/>
            <person name="Shadrin V."/>
            <person name="Kublanov I.V."/>
            <person name="Toshchakov S.V."/>
            <person name="Bonch-Osmolovskaya E.A."/>
        </authorList>
    </citation>
    <scope>NUCLEOTIDE SEQUENCE [LARGE SCALE GENOMIC DNA]</scope>
    <source>
        <strain evidence="13 14">SL50</strain>
    </source>
</reference>
<dbReference type="PROSITE" id="PS00486">
    <property type="entry name" value="DNA_MISMATCH_REPAIR_2"/>
    <property type="match status" value="1"/>
</dbReference>
<keyword evidence="6 9" id="KW-0238">DNA-binding</keyword>
<dbReference type="InterPro" id="IPR007860">
    <property type="entry name" value="DNA_mmatch_repair_MutS_con_dom"/>
</dbReference>
<dbReference type="InterPro" id="IPR007696">
    <property type="entry name" value="DNA_mismatch_repair_MutS_core"/>
</dbReference>
<organism evidence="13 14">
    <name type="scientific">Deferribacter autotrophicus</name>
    <dbReference type="NCBI Taxonomy" id="500465"/>
    <lineage>
        <taxon>Bacteria</taxon>
        <taxon>Pseudomonadati</taxon>
        <taxon>Deferribacterota</taxon>
        <taxon>Deferribacteres</taxon>
        <taxon>Deferribacterales</taxon>
        <taxon>Deferribacteraceae</taxon>
        <taxon>Deferribacter</taxon>
    </lineage>
</organism>
<dbReference type="InterPro" id="IPR016151">
    <property type="entry name" value="DNA_mismatch_repair_MutS_N"/>
</dbReference>
<dbReference type="InterPro" id="IPR007695">
    <property type="entry name" value="DNA_mismatch_repair_MutS-lik_N"/>
</dbReference>
<evidence type="ECO:0000256" key="4">
    <source>
        <dbReference type="ARBA" id="ARBA00022763"/>
    </source>
</evidence>
<evidence type="ECO:0000256" key="6">
    <source>
        <dbReference type="ARBA" id="ARBA00023125"/>
    </source>
</evidence>
<evidence type="ECO:0000313" key="14">
    <source>
        <dbReference type="Proteomes" id="UP000322876"/>
    </source>
</evidence>
<dbReference type="SMART" id="SM00533">
    <property type="entry name" value="MUTSd"/>
    <property type="match status" value="1"/>
</dbReference>
<dbReference type="Gene3D" id="3.40.50.300">
    <property type="entry name" value="P-loop containing nucleotide triphosphate hydrolases"/>
    <property type="match status" value="1"/>
</dbReference>
<dbReference type="PANTHER" id="PTHR11361:SF34">
    <property type="entry name" value="DNA MISMATCH REPAIR PROTEIN MSH1, MITOCHONDRIAL"/>
    <property type="match status" value="1"/>
</dbReference>
<dbReference type="InterPro" id="IPR007861">
    <property type="entry name" value="DNA_mismatch_repair_MutS_clamp"/>
</dbReference>
<keyword evidence="5 9" id="KW-0067">ATP-binding</keyword>
<evidence type="ECO:0000256" key="7">
    <source>
        <dbReference type="ARBA" id="ARBA00023204"/>
    </source>
</evidence>
<protein>
    <recommendedName>
        <fullName evidence="2 9">DNA mismatch repair protein MutS</fullName>
    </recommendedName>
</protein>
<keyword evidence="3 9" id="KW-0547">Nucleotide-binding</keyword>
<dbReference type="Pfam" id="PF01624">
    <property type="entry name" value="MutS_I"/>
    <property type="match status" value="1"/>
</dbReference>
<dbReference type="GO" id="GO:0006298">
    <property type="term" value="P:mismatch repair"/>
    <property type="evidence" value="ECO:0007669"/>
    <property type="project" value="UniProtKB-UniRule"/>
</dbReference>
<dbReference type="SUPFAM" id="SSF53150">
    <property type="entry name" value="DNA repair protein MutS, domain II"/>
    <property type="match status" value="1"/>
</dbReference>
<dbReference type="InterPro" id="IPR017261">
    <property type="entry name" value="DNA_mismatch_repair_MutS/MSH"/>
</dbReference>
<keyword evidence="14" id="KW-1185">Reference proteome</keyword>
<comment type="similarity">
    <text evidence="1 9 10">Belongs to the DNA mismatch repair MutS family.</text>
</comment>
<sequence length="851" mass="96973">MSKKNVKLTPMMKQYYEIKEQYPDCILFFRMGDFYEMFEDDAIEASKILGIALTSRNKNDENPIPMCGIPYHSYQSYLDKLISAGKKVAICEQLEDPATAKGIVKRGVIRVVTPATVIEEESIKSADYNFLLSFYKDKDNYYVALVDTSTGDLFITFGNNLENLIEKWSPKEIIGNELLNNSKINSQKVNYSVFEKTVESTLCDHFKVGSLTSLGLDNIKFAIPIYFAIKYFDELLLDVTIKPPVLLTVEDELYLDSVAVNTLELVKNQRDGSVKNTLFELLNFCKTAMGERLLKLSILRPSKNLQLIRWRQDIIEAFIFNQELKSKLQELLSKVYDLERIASRLTAKRSNARDLIWIKNSIEILPALKEALLSSNHPVLKDFGEQFDTLEDIFNLIDKSIVDDPPFLITSGGLIKKGFNNLIDEFREIKENSTILLAKLEQKEREKTGITNLKVKYNKVFGYYIEVSKSHLSKVPPYFIRKQTLVNAERFITDELKELEIKIMEADTRLNELEYEQFLKIRETVEQNVARLRNQASLIANLDMLLSLAHSAVKYNYVRPVVDETDELKIIEGRHPVIEQRTDEPFVPNDIFLNTDKNRLLIITGPNMAGKSTYLRMTALITIMAHMGSFIPAKEAKIGLVDRIFTRIGASDNLAKGESTFMVEMVETANILGNASSNSLIILDEIGRGTSTFDGLSIAWAVAEYIAKNLKAKTLFATHYHELTDIALTTDGVKNYTIDVKEWKDEIIFLRKIIPGSADRSYGIHVAKLAGLPEEVVNRSNEILKQLEKNEFSIDGLPKIAKREEIIIKEPILIFEESPVIEELRKIDINSITPLEALNILNKLKEMLDES</sequence>
<evidence type="ECO:0000256" key="5">
    <source>
        <dbReference type="ARBA" id="ARBA00022840"/>
    </source>
</evidence>
<dbReference type="GO" id="GO:0005524">
    <property type="term" value="F:ATP binding"/>
    <property type="evidence" value="ECO:0007669"/>
    <property type="project" value="UniProtKB-UniRule"/>
</dbReference>
<evidence type="ECO:0000256" key="1">
    <source>
        <dbReference type="ARBA" id="ARBA00006271"/>
    </source>
</evidence>
<dbReference type="SUPFAM" id="SSF52540">
    <property type="entry name" value="P-loop containing nucleoside triphosphate hydrolases"/>
    <property type="match status" value="1"/>
</dbReference>
<dbReference type="Gene3D" id="1.10.1420.10">
    <property type="match status" value="2"/>
</dbReference>
<dbReference type="AlphaFoldDB" id="A0A5A8F3T1"/>
<dbReference type="GO" id="GO:0140664">
    <property type="term" value="F:ATP-dependent DNA damage sensor activity"/>
    <property type="evidence" value="ECO:0007669"/>
    <property type="project" value="InterPro"/>
</dbReference>
<dbReference type="CDD" id="cd03284">
    <property type="entry name" value="ABC_MutS1"/>
    <property type="match status" value="1"/>
</dbReference>
<dbReference type="FunFam" id="3.40.50.300:FF:000870">
    <property type="entry name" value="MutS protein homolog 4"/>
    <property type="match status" value="1"/>
</dbReference>
<dbReference type="InterPro" id="IPR000432">
    <property type="entry name" value="DNA_mismatch_repair_MutS_C"/>
</dbReference>
<gene>
    <name evidence="9 13" type="primary">mutS</name>
    <name evidence="13" type="ORF">FHQ18_02655</name>
</gene>
<comment type="caution">
    <text evidence="13">The sequence shown here is derived from an EMBL/GenBank/DDBJ whole genome shotgun (WGS) entry which is preliminary data.</text>
</comment>
<dbReference type="PIRSF" id="PIRSF037677">
    <property type="entry name" value="DNA_mis_repair_Msh6"/>
    <property type="match status" value="1"/>
</dbReference>
<dbReference type="SUPFAM" id="SSF55271">
    <property type="entry name" value="DNA repair protein MutS, domain I"/>
    <property type="match status" value="1"/>
</dbReference>
<evidence type="ECO:0000256" key="11">
    <source>
        <dbReference type="SAM" id="Coils"/>
    </source>
</evidence>
<dbReference type="GO" id="GO:0005829">
    <property type="term" value="C:cytosol"/>
    <property type="evidence" value="ECO:0007669"/>
    <property type="project" value="TreeGrafter"/>
</dbReference>
<dbReference type="HAMAP" id="MF_00096">
    <property type="entry name" value="MutS"/>
    <property type="match status" value="1"/>
</dbReference>
<feature type="binding site" evidence="9">
    <location>
        <begin position="605"/>
        <end position="612"/>
    </location>
    <ligand>
        <name>ATP</name>
        <dbReference type="ChEBI" id="CHEBI:30616"/>
    </ligand>
</feature>
<dbReference type="Gene3D" id="6.10.140.430">
    <property type="match status" value="1"/>
</dbReference>
<dbReference type="EMBL" id="VFJB01000003">
    <property type="protein sequence ID" value="KAA0258864.1"/>
    <property type="molecule type" value="Genomic_DNA"/>
</dbReference>
<dbReference type="InterPro" id="IPR027417">
    <property type="entry name" value="P-loop_NTPase"/>
</dbReference>
<accession>A0A5A8F3T1</accession>
<keyword evidence="11" id="KW-0175">Coiled coil</keyword>
<dbReference type="OrthoDB" id="9802448at2"/>
<dbReference type="NCBIfam" id="NF003810">
    <property type="entry name" value="PRK05399.1"/>
    <property type="match status" value="1"/>
</dbReference>
<dbReference type="RefSeq" id="WP_149265623.1">
    <property type="nucleotide sequence ID" value="NZ_VFJB01000003.1"/>
</dbReference>
<keyword evidence="4 9" id="KW-0227">DNA damage</keyword>
<proteinExistence type="inferred from homology"/>
<dbReference type="Pfam" id="PF00488">
    <property type="entry name" value="MutS_V"/>
    <property type="match status" value="1"/>
</dbReference>
<dbReference type="PANTHER" id="PTHR11361">
    <property type="entry name" value="DNA MISMATCH REPAIR PROTEIN MUTS FAMILY MEMBER"/>
    <property type="match status" value="1"/>
</dbReference>
<keyword evidence="7 9" id="KW-0234">DNA repair</keyword>
<evidence type="ECO:0000313" key="13">
    <source>
        <dbReference type="EMBL" id="KAA0258864.1"/>
    </source>
</evidence>
<evidence type="ECO:0000256" key="8">
    <source>
        <dbReference type="ARBA" id="ARBA00024647"/>
    </source>
</evidence>
<dbReference type="SUPFAM" id="SSF48334">
    <property type="entry name" value="DNA repair protein MutS, domain III"/>
    <property type="match status" value="1"/>
</dbReference>